<dbReference type="PANTHER" id="PTHR11904:SF9">
    <property type="entry name" value="PURINE NUCLEOSIDE PHOSPHORYLASE-RELATED"/>
    <property type="match status" value="1"/>
</dbReference>
<accession>A0A9D1TN25</accession>
<dbReference type="InterPro" id="IPR035994">
    <property type="entry name" value="Nucleoside_phosphorylase_sf"/>
</dbReference>
<feature type="binding site" evidence="7">
    <location>
        <position position="213"/>
    </location>
    <ligand>
        <name>phosphate</name>
        <dbReference type="ChEBI" id="CHEBI:43474"/>
    </ligand>
</feature>
<gene>
    <name evidence="9" type="ORF">IAB12_03660</name>
</gene>
<feature type="binding site" evidence="7">
    <location>
        <position position="62"/>
    </location>
    <ligand>
        <name>phosphate</name>
        <dbReference type="ChEBI" id="CHEBI:43474"/>
    </ligand>
</feature>
<dbReference type="CDD" id="cd09009">
    <property type="entry name" value="PNP-EcPNPII_like"/>
    <property type="match status" value="1"/>
</dbReference>
<name>A0A9D1TN25_9SPIO</name>
<reference evidence="9" key="2">
    <citation type="submission" date="2021-04" db="EMBL/GenBank/DDBJ databases">
        <authorList>
            <person name="Gilroy R."/>
        </authorList>
    </citation>
    <scope>NUCLEOTIDE SEQUENCE</scope>
    <source>
        <strain evidence="9">Gambia11-129</strain>
    </source>
</reference>
<dbReference type="GO" id="GO:0004731">
    <property type="term" value="F:purine-nucleoside phosphorylase activity"/>
    <property type="evidence" value="ECO:0007669"/>
    <property type="project" value="UniProtKB-EC"/>
</dbReference>
<comment type="caution">
    <text evidence="9">The sequence shown here is derived from an EMBL/GenBank/DDBJ whole genome shotgun (WGS) entry which is preliminary data.</text>
</comment>
<evidence type="ECO:0000256" key="7">
    <source>
        <dbReference type="PIRSR" id="PIRSR000477-2"/>
    </source>
</evidence>
<dbReference type="InterPro" id="IPR000845">
    <property type="entry name" value="Nucleoside_phosphorylase_d"/>
</dbReference>
<dbReference type="Proteomes" id="UP000823936">
    <property type="component" value="Unassembled WGS sequence"/>
</dbReference>
<evidence type="ECO:0000256" key="1">
    <source>
        <dbReference type="ARBA" id="ARBA00005058"/>
    </source>
</evidence>
<dbReference type="Gene3D" id="3.40.50.1580">
    <property type="entry name" value="Nucleoside phosphorylase domain"/>
    <property type="match status" value="1"/>
</dbReference>
<dbReference type="GO" id="GO:0009116">
    <property type="term" value="P:nucleoside metabolic process"/>
    <property type="evidence" value="ECO:0007669"/>
    <property type="project" value="InterPro"/>
</dbReference>
<sequence>MTELEKIKESAQYIKSQIGSFKPEIAIVLGSGLGELADEIENPVVLEYKKIPRFPVSTVPGHKGRLVFGKLGGKDIVAMQGRFHTYEGYMMREVVYPIRTFKVLGIENLLLTNAAGCVNASWNAGDLMLITDHIKLASDNPCRGENMDELGPRFFDMSTAYDKSLCALARDVAREKGITLREGVYMLFTGPSFETPAEVRLARILGADAVGMSTVPEAIAASHMGMRTLAFSCLTNMASGILDRKLNHEEVLETGERVKDSFQALVKEVVRRW</sequence>
<feature type="domain" description="Nucleoside phosphorylase" evidence="8">
    <location>
        <begin position="24"/>
        <end position="271"/>
    </location>
</feature>
<keyword evidence="4 6" id="KW-0328">Glycosyltransferase</keyword>
<dbReference type="InterPro" id="IPR011268">
    <property type="entry name" value="Purine_phosphorylase"/>
</dbReference>
<dbReference type="NCBIfam" id="TIGR01697">
    <property type="entry name" value="PNPH-PUNA-XAPA"/>
    <property type="match status" value="1"/>
</dbReference>
<dbReference type="NCBIfam" id="TIGR01700">
    <property type="entry name" value="PNPH"/>
    <property type="match status" value="1"/>
</dbReference>
<feature type="binding site" evidence="7">
    <location>
        <position position="236"/>
    </location>
    <ligand>
        <name>a purine D-ribonucleoside</name>
        <dbReference type="ChEBI" id="CHEBI:142355"/>
    </ligand>
</feature>
<feature type="binding site" evidence="7">
    <location>
        <position position="31"/>
    </location>
    <ligand>
        <name>phosphate</name>
        <dbReference type="ChEBI" id="CHEBI:43474"/>
    </ligand>
</feature>
<reference evidence="9" key="1">
    <citation type="journal article" date="2021" name="PeerJ">
        <title>Extensive microbial diversity within the chicken gut microbiome revealed by metagenomics and culture.</title>
        <authorList>
            <person name="Gilroy R."/>
            <person name="Ravi A."/>
            <person name="Getino M."/>
            <person name="Pursley I."/>
            <person name="Horton D.L."/>
            <person name="Alikhan N.F."/>
            <person name="Baker D."/>
            <person name="Gharbi K."/>
            <person name="Hall N."/>
            <person name="Watson M."/>
            <person name="Adriaenssens E.M."/>
            <person name="Foster-Nyarko E."/>
            <person name="Jarju S."/>
            <person name="Secka A."/>
            <person name="Antonio M."/>
            <person name="Oren A."/>
            <person name="Chaudhuri R.R."/>
            <person name="La Ragione R."/>
            <person name="Hildebrand F."/>
            <person name="Pallen M.J."/>
        </authorList>
    </citation>
    <scope>NUCLEOTIDE SEQUENCE</scope>
    <source>
        <strain evidence="9">Gambia11-129</strain>
    </source>
</reference>
<comment type="function">
    <text evidence="6">The purine nucleoside phosphorylases catalyze the phosphorolytic breakdown of the N-glycosidic bond in the beta-(deoxy)ribonucleoside molecules, with the formation of the corresponding free purine bases and pentose-1-phosphate.</text>
</comment>
<evidence type="ECO:0000256" key="3">
    <source>
        <dbReference type="ARBA" id="ARBA00022553"/>
    </source>
</evidence>
<evidence type="ECO:0000259" key="8">
    <source>
        <dbReference type="Pfam" id="PF01048"/>
    </source>
</evidence>
<dbReference type="NCBIfam" id="NF006054">
    <property type="entry name" value="PRK08202.1"/>
    <property type="match status" value="1"/>
</dbReference>
<evidence type="ECO:0000256" key="2">
    <source>
        <dbReference type="ARBA" id="ARBA00006751"/>
    </source>
</evidence>
<dbReference type="EMBL" id="DXHU01000015">
    <property type="protein sequence ID" value="HIV98863.1"/>
    <property type="molecule type" value="Genomic_DNA"/>
</dbReference>
<keyword evidence="3" id="KW-0597">Phosphoprotein</keyword>
<dbReference type="FunFam" id="3.40.50.1580:FF:000010">
    <property type="entry name" value="Purine nucleoside phosphorylase"/>
    <property type="match status" value="1"/>
</dbReference>
<dbReference type="PANTHER" id="PTHR11904">
    <property type="entry name" value="METHYLTHIOADENOSINE/PURINE NUCLEOSIDE PHOSPHORYLASE"/>
    <property type="match status" value="1"/>
</dbReference>
<comment type="pathway">
    <text evidence="1 6">Purine metabolism; purine nucleoside salvage.</text>
</comment>
<dbReference type="AlphaFoldDB" id="A0A9D1TN25"/>
<feature type="binding site" evidence="7">
    <location>
        <position position="194"/>
    </location>
    <ligand>
        <name>a purine D-ribonucleoside</name>
        <dbReference type="ChEBI" id="CHEBI:142355"/>
    </ligand>
</feature>
<feature type="binding site" evidence="7">
    <location>
        <begin position="82"/>
        <end position="84"/>
    </location>
    <ligand>
        <name>phosphate</name>
        <dbReference type="ChEBI" id="CHEBI:43474"/>
    </ligand>
</feature>
<evidence type="ECO:0000256" key="6">
    <source>
        <dbReference type="PIRNR" id="PIRNR000477"/>
    </source>
</evidence>
<feature type="binding site" evidence="7">
    <location>
        <position position="114"/>
    </location>
    <ligand>
        <name>phosphate</name>
        <dbReference type="ChEBI" id="CHEBI:43474"/>
    </ligand>
</feature>
<organism evidence="9 10">
    <name type="scientific">Candidatus Ornithospirochaeta avicola</name>
    <dbReference type="NCBI Taxonomy" id="2840896"/>
    <lineage>
        <taxon>Bacteria</taxon>
        <taxon>Pseudomonadati</taxon>
        <taxon>Spirochaetota</taxon>
        <taxon>Spirochaetia</taxon>
        <taxon>Spirochaetales</taxon>
        <taxon>Spirochaetaceae</taxon>
        <taxon>Spirochaetaceae incertae sedis</taxon>
        <taxon>Candidatus Ornithospirochaeta</taxon>
    </lineage>
</organism>
<evidence type="ECO:0000313" key="9">
    <source>
        <dbReference type="EMBL" id="HIV98863.1"/>
    </source>
</evidence>
<dbReference type="Pfam" id="PF01048">
    <property type="entry name" value="PNP_UDP_1"/>
    <property type="match status" value="1"/>
</dbReference>
<proteinExistence type="inferred from homology"/>
<keyword evidence="5 6" id="KW-0808">Transferase</keyword>
<protein>
    <recommendedName>
        <fullName evidence="6">Purine nucleoside phosphorylase</fullName>
        <ecNumber evidence="6">2.4.2.1</ecNumber>
    </recommendedName>
    <alternativeName>
        <fullName evidence="6">Inosine-guanosine phosphorylase</fullName>
    </alternativeName>
</protein>
<evidence type="ECO:0000313" key="10">
    <source>
        <dbReference type="Proteomes" id="UP000823936"/>
    </source>
</evidence>
<comment type="similarity">
    <text evidence="2 6">Belongs to the PNP/MTAP phosphorylase family.</text>
</comment>
<dbReference type="SUPFAM" id="SSF53167">
    <property type="entry name" value="Purine and uridine phosphorylases"/>
    <property type="match status" value="1"/>
</dbReference>
<evidence type="ECO:0000256" key="5">
    <source>
        <dbReference type="ARBA" id="ARBA00022679"/>
    </source>
</evidence>
<dbReference type="PIRSF" id="PIRSF000477">
    <property type="entry name" value="PurNPase"/>
    <property type="match status" value="1"/>
</dbReference>
<evidence type="ECO:0000256" key="4">
    <source>
        <dbReference type="ARBA" id="ARBA00022676"/>
    </source>
</evidence>
<dbReference type="EC" id="2.4.2.1" evidence="6"/>
<dbReference type="GO" id="GO:0005737">
    <property type="term" value="C:cytoplasm"/>
    <property type="evidence" value="ECO:0007669"/>
    <property type="project" value="TreeGrafter"/>
</dbReference>
<dbReference type="InterPro" id="IPR011270">
    <property type="entry name" value="Pur_Nuc_Pase_Ino/Guo-sp"/>
</dbReference>